<feature type="binding site" evidence="11">
    <location>
        <position position="118"/>
    </location>
    <ligand>
        <name>FMN</name>
        <dbReference type="ChEBI" id="CHEBI:58210"/>
    </ligand>
</feature>
<protein>
    <recommendedName>
        <fullName evidence="11">Isopentenyl-diphosphate delta-isomerase</fullName>
        <shortName evidence="11">IPP isomerase</shortName>
        <ecNumber evidence="11">5.3.3.2</ecNumber>
    </recommendedName>
    <alternativeName>
        <fullName evidence="11">Isopentenyl diphosphate:dimethylallyl diphosphate isomerase</fullName>
    </alternativeName>
    <alternativeName>
        <fullName evidence="11">Isopentenyl pyrophosphate isomerase</fullName>
    </alternativeName>
    <alternativeName>
        <fullName evidence="11">Type 2 isopentenyl diphosphate isomerase</fullName>
        <shortName evidence="11">IDI-2</shortName>
    </alternativeName>
</protein>
<dbReference type="GO" id="GO:0016491">
    <property type="term" value="F:oxidoreductase activity"/>
    <property type="evidence" value="ECO:0007669"/>
    <property type="project" value="InterPro"/>
</dbReference>
<feature type="binding site" evidence="11">
    <location>
        <position position="148"/>
    </location>
    <ligand>
        <name>substrate</name>
    </ligand>
</feature>
<organism evidence="13 14">
    <name type="scientific">Aerococcus agrisoli</name>
    <dbReference type="NCBI Taxonomy" id="2487350"/>
    <lineage>
        <taxon>Bacteria</taxon>
        <taxon>Bacillati</taxon>
        <taxon>Bacillota</taxon>
        <taxon>Bacilli</taxon>
        <taxon>Lactobacillales</taxon>
        <taxon>Aerococcaceae</taxon>
        <taxon>Aerococcus</taxon>
    </lineage>
</organism>
<keyword evidence="8 11" id="KW-0414">Isoprene biosynthesis</keyword>
<dbReference type="Proteomes" id="UP000273977">
    <property type="component" value="Unassembled WGS sequence"/>
</dbReference>
<evidence type="ECO:0000256" key="7">
    <source>
        <dbReference type="ARBA" id="ARBA00022857"/>
    </source>
</evidence>
<dbReference type="PANTHER" id="PTHR43665:SF1">
    <property type="entry name" value="ISOPENTENYL-DIPHOSPHATE DELTA-ISOMERASE"/>
    <property type="match status" value="1"/>
</dbReference>
<dbReference type="AlphaFoldDB" id="A0A3N4GSL2"/>
<evidence type="ECO:0000259" key="12">
    <source>
        <dbReference type="Pfam" id="PF01070"/>
    </source>
</evidence>
<feature type="binding site" evidence="11">
    <location>
        <begin position="3"/>
        <end position="4"/>
    </location>
    <ligand>
        <name>substrate</name>
    </ligand>
</feature>
<evidence type="ECO:0000256" key="10">
    <source>
        <dbReference type="ARBA" id="ARBA00025810"/>
    </source>
</evidence>
<comment type="caution">
    <text evidence="11">Lacks conserved residue(s) required for the propagation of feature annotation.</text>
</comment>
<keyword evidence="2 11" id="KW-0963">Cytoplasm</keyword>
<dbReference type="OrthoDB" id="9795032at2"/>
<dbReference type="RefSeq" id="WP_123779274.1">
    <property type="nucleotide sequence ID" value="NZ_RKMG01000003.1"/>
</dbReference>
<feature type="binding site" evidence="11">
    <location>
        <position position="205"/>
    </location>
    <ligand>
        <name>FMN</name>
        <dbReference type="ChEBI" id="CHEBI:58210"/>
    </ligand>
</feature>
<dbReference type="GO" id="GO:0008299">
    <property type="term" value="P:isoprenoid biosynthetic process"/>
    <property type="evidence" value="ECO:0007669"/>
    <property type="project" value="UniProtKB-UniRule"/>
</dbReference>
<feature type="domain" description="FMN-dependent dehydrogenase" evidence="12">
    <location>
        <begin position="165"/>
        <end position="320"/>
    </location>
</feature>
<dbReference type="EMBL" id="RKMG01000003">
    <property type="protein sequence ID" value="RPA63676.1"/>
    <property type="molecule type" value="Genomic_DNA"/>
</dbReference>
<feature type="binding site" evidence="11">
    <location>
        <position position="149"/>
    </location>
    <ligand>
        <name>Mg(2+)</name>
        <dbReference type="ChEBI" id="CHEBI:18420"/>
    </ligand>
</feature>
<comment type="caution">
    <text evidence="13">The sequence shown here is derived from an EMBL/GenBank/DDBJ whole genome shotgun (WGS) entry which is preliminary data.</text>
</comment>
<evidence type="ECO:0000256" key="4">
    <source>
        <dbReference type="ARBA" id="ARBA00022643"/>
    </source>
</evidence>
<dbReference type="GO" id="GO:0010181">
    <property type="term" value="F:FMN binding"/>
    <property type="evidence" value="ECO:0007669"/>
    <property type="project" value="UniProtKB-UniRule"/>
</dbReference>
<proteinExistence type="inferred from homology"/>
<gene>
    <name evidence="11" type="primary">fni</name>
    <name evidence="13" type="ORF">EF384_01785</name>
</gene>
<comment type="cofactor">
    <cofactor evidence="1 11">
        <name>FMN</name>
        <dbReference type="ChEBI" id="CHEBI:58210"/>
    </cofactor>
</comment>
<dbReference type="InterPro" id="IPR013785">
    <property type="entry name" value="Aldolase_TIM"/>
</dbReference>
<keyword evidence="14" id="KW-1185">Reference proteome</keyword>
<keyword evidence="7 11" id="KW-0521">NADP</keyword>
<evidence type="ECO:0000256" key="6">
    <source>
        <dbReference type="ARBA" id="ARBA00022842"/>
    </source>
</evidence>
<evidence type="ECO:0000256" key="11">
    <source>
        <dbReference type="HAMAP-Rule" id="MF_00354"/>
    </source>
</evidence>
<dbReference type="Gene3D" id="3.20.20.70">
    <property type="entry name" value="Aldolase class I"/>
    <property type="match status" value="1"/>
</dbReference>
<evidence type="ECO:0000256" key="2">
    <source>
        <dbReference type="ARBA" id="ARBA00022490"/>
    </source>
</evidence>
<feature type="domain" description="FMN-dependent dehydrogenase" evidence="12">
    <location>
        <begin position="15"/>
        <end position="92"/>
    </location>
</feature>
<comment type="subcellular location">
    <subcellularLocation>
        <location evidence="11">Cytoplasm</location>
    </subcellularLocation>
</comment>
<dbReference type="SUPFAM" id="SSF51395">
    <property type="entry name" value="FMN-linked oxidoreductases"/>
    <property type="match status" value="1"/>
</dbReference>
<comment type="function">
    <text evidence="11">Involved in the biosynthesis of isoprenoids. Catalyzes the 1,3-allylic rearrangement of the homoallylic substrate isopentenyl (IPP) to its allylic isomer, dimethylallyl diphosphate (DMAPP).</text>
</comment>
<comment type="cofactor">
    <cofactor evidence="11">
        <name>Mg(2+)</name>
        <dbReference type="ChEBI" id="CHEBI:18420"/>
    </cofactor>
</comment>
<evidence type="ECO:0000313" key="14">
    <source>
        <dbReference type="Proteomes" id="UP000273977"/>
    </source>
</evidence>
<feature type="binding site" evidence="11">
    <location>
        <position position="210"/>
    </location>
    <ligand>
        <name>FMN</name>
        <dbReference type="ChEBI" id="CHEBI:58210"/>
    </ligand>
</feature>
<dbReference type="Pfam" id="PF01070">
    <property type="entry name" value="FMN_dh"/>
    <property type="match status" value="2"/>
</dbReference>
<dbReference type="CDD" id="cd02811">
    <property type="entry name" value="IDI-2_FMN"/>
    <property type="match status" value="1"/>
</dbReference>
<evidence type="ECO:0000256" key="5">
    <source>
        <dbReference type="ARBA" id="ARBA00022723"/>
    </source>
</evidence>
<evidence type="ECO:0000256" key="1">
    <source>
        <dbReference type="ARBA" id="ARBA00001917"/>
    </source>
</evidence>
<dbReference type="GO" id="GO:0005737">
    <property type="term" value="C:cytoplasm"/>
    <property type="evidence" value="ECO:0007669"/>
    <property type="project" value="UniProtKB-SubCell"/>
</dbReference>
<sequence length="350" mass="38940">MNRKDAHVHNAIMQYSEKETDFESIRFVHPSLSHQEFNSIDLSTTIFDRKFDRPFYINAMSGGSAWTKKINAMLAEVARETHLPMAPGSVSAALKDPSVADSYTVIRDVNPNGFIMANLGADKTLEDAKRAVDLLEADAFQIHLNTPQEIVMPEGDRDFRKLEDNIVSIVEGLDIPVMVKETGFGMSYQTMHHLQSLGVRTIDVSGTGGTNFADIENARRENKEFAYMTDWGQSTAISLLEAQPLMNQTTILASGGVKNPMHILKSLALGASAVGMSVQFLHGVLTKGVPATIKMVEEYDEQLRLLMMVLDCQNIDDLLNTDLIISGKPAEWSRLRRINIEYFASRSQSK</sequence>
<feature type="binding site" evidence="11">
    <location>
        <position position="180"/>
    </location>
    <ligand>
        <name>FMN</name>
        <dbReference type="ChEBI" id="CHEBI:58210"/>
    </ligand>
</feature>
<dbReference type="GO" id="GO:0070402">
    <property type="term" value="F:NADPH binding"/>
    <property type="evidence" value="ECO:0007669"/>
    <property type="project" value="UniProtKB-UniRule"/>
</dbReference>
<dbReference type="InterPro" id="IPR011179">
    <property type="entry name" value="IPdP_isomerase"/>
</dbReference>
<feature type="binding site" evidence="11">
    <location>
        <begin position="256"/>
        <end position="258"/>
    </location>
    <ligand>
        <name>FMN</name>
        <dbReference type="ChEBI" id="CHEBI:58210"/>
    </ligand>
</feature>
<dbReference type="HAMAP" id="MF_00354">
    <property type="entry name" value="Idi_2"/>
    <property type="match status" value="1"/>
</dbReference>
<accession>A0A3N4GSL2</accession>
<keyword evidence="4 11" id="KW-0288">FMN</keyword>
<dbReference type="EC" id="5.3.3.2" evidence="11"/>
<evidence type="ECO:0000256" key="9">
    <source>
        <dbReference type="ARBA" id="ARBA00023235"/>
    </source>
</evidence>
<feature type="binding site" evidence="11">
    <location>
        <begin position="277"/>
        <end position="278"/>
    </location>
    <ligand>
        <name>FMN</name>
        <dbReference type="ChEBI" id="CHEBI:58210"/>
    </ligand>
</feature>
<reference evidence="13 14" key="1">
    <citation type="submission" date="2018-11" db="EMBL/GenBank/DDBJ databases">
        <title>Aerococcus sp. SJQ22, whole genome shotgun sequence.</title>
        <authorList>
            <person name="Sun L."/>
            <person name="Gao X."/>
            <person name="Chen W."/>
            <person name="Huang K."/>
        </authorList>
    </citation>
    <scope>NUCLEOTIDE SEQUENCE [LARGE SCALE GENOMIC DNA]</scope>
    <source>
        <strain evidence="13 14">SJQ22</strain>
    </source>
</reference>
<evidence type="ECO:0000256" key="8">
    <source>
        <dbReference type="ARBA" id="ARBA00023229"/>
    </source>
</evidence>
<comment type="subunit">
    <text evidence="10 11">Homooctamer. Dimer of tetramers.</text>
</comment>
<name>A0A3N4GSL2_9LACT</name>
<comment type="cofactor">
    <cofactor evidence="11">
        <name>NADPH</name>
        <dbReference type="ChEBI" id="CHEBI:57783"/>
    </cofactor>
</comment>
<keyword evidence="5 11" id="KW-0479">Metal-binding</keyword>
<dbReference type="PANTHER" id="PTHR43665">
    <property type="entry name" value="ISOPENTENYL-DIPHOSPHATE DELTA-ISOMERASE"/>
    <property type="match status" value="1"/>
</dbReference>
<dbReference type="PIRSF" id="PIRSF003314">
    <property type="entry name" value="IPP_isomerase"/>
    <property type="match status" value="1"/>
</dbReference>
<comment type="similarity">
    <text evidence="11">Belongs to the IPP isomerase type 2 family.</text>
</comment>
<feature type="binding site" evidence="11">
    <location>
        <position position="89"/>
    </location>
    <ligand>
        <name>FMN</name>
        <dbReference type="ChEBI" id="CHEBI:58210"/>
    </ligand>
</feature>
<evidence type="ECO:0000313" key="13">
    <source>
        <dbReference type="EMBL" id="RPA63676.1"/>
    </source>
</evidence>
<dbReference type="GO" id="GO:0000287">
    <property type="term" value="F:magnesium ion binding"/>
    <property type="evidence" value="ECO:0007669"/>
    <property type="project" value="UniProtKB-UniRule"/>
</dbReference>
<evidence type="ECO:0000256" key="3">
    <source>
        <dbReference type="ARBA" id="ARBA00022630"/>
    </source>
</evidence>
<keyword evidence="3 11" id="KW-0285">Flavoprotein</keyword>
<keyword evidence="6 11" id="KW-0460">Magnesium</keyword>
<dbReference type="GO" id="GO:0004452">
    <property type="term" value="F:isopentenyl-diphosphate delta-isomerase activity"/>
    <property type="evidence" value="ECO:0007669"/>
    <property type="project" value="UniProtKB-UniRule"/>
</dbReference>
<keyword evidence="9 11" id="KW-0413">Isomerase</keyword>
<dbReference type="InterPro" id="IPR000262">
    <property type="entry name" value="FMN-dep_DH"/>
</dbReference>
<dbReference type="NCBIfam" id="TIGR02151">
    <property type="entry name" value="IPP_isom_2"/>
    <property type="match status" value="1"/>
</dbReference>
<comment type="catalytic activity">
    <reaction evidence="11">
        <text>isopentenyl diphosphate = dimethylallyl diphosphate</text>
        <dbReference type="Rhea" id="RHEA:23284"/>
        <dbReference type="ChEBI" id="CHEBI:57623"/>
        <dbReference type="ChEBI" id="CHEBI:128769"/>
        <dbReference type="EC" id="5.3.3.2"/>
    </reaction>
</comment>